<sequence>MELYSRFRFMVRLPARSKGVVPATSTTRVSLSFTIPVKMVVHYRTVAIARTCVQIKRANHTSAKQVFGCQLTLAVNALTYSNPQMMCFMEPHFTFHNLRNVVRLVVRCHP</sequence>
<proteinExistence type="predicted"/>
<comment type="caution">
    <text evidence="1">The sequence shown here is derived from an EMBL/GenBank/DDBJ whole genome shotgun (WGS) entry which is preliminary data.</text>
</comment>
<protein>
    <submittedName>
        <fullName evidence="2">Hypothetical_protein</fullName>
    </submittedName>
</protein>
<organism evidence="1">
    <name type="scientific">Hexamita inflata</name>
    <dbReference type="NCBI Taxonomy" id="28002"/>
    <lineage>
        <taxon>Eukaryota</taxon>
        <taxon>Metamonada</taxon>
        <taxon>Diplomonadida</taxon>
        <taxon>Hexamitidae</taxon>
        <taxon>Hexamitinae</taxon>
        <taxon>Hexamita</taxon>
    </lineage>
</organism>
<dbReference type="EMBL" id="CAXDID020000437">
    <property type="protein sequence ID" value="CAL6091653.1"/>
    <property type="molecule type" value="Genomic_DNA"/>
</dbReference>
<dbReference type="EMBL" id="CATOUU010000038">
    <property type="protein sequence ID" value="CAI9913892.1"/>
    <property type="molecule type" value="Genomic_DNA"/>
</dbReference>
<dbReference type="AlphaFoldDB" id="A0AA86N6Q1"/>
<evidence type="ECO:0000313" key="1">
    <source>
        <dbReference type="EMBL" id="CAI9913892.1"/>
    </source>
</evidence>
<keyword evidence="3" id="KW-1185">Reference proteome</keyword>
<dbReference type="Proteomes" id="UP001642409">
    <property type="component" value="Unassembled WGS sequence"/>
</dbReference>
<evidence type="ECO:0000313" key="2">
    <source>
        <dbReference type="EMBL" id="CAL6091653.1"/>
    </source>
</evidence>
<accession>A0AA86N6Q1</accession>
<reference evidence="2 3" key="2">
    <citation type="submission" date="2024-07" db="EMBL/GenBank/DDBJ databases">
        <authorList>
            <person name="Akdeniz Z."/>
        </authorList>
    </citation>
    <scope>NUCLEOTIDE SEQUENCE [LARGE SCALE GENOMIC DNA]</scope>
</reference>
<reference evidence="1" key="1">
    <citation type="submission" date="2023-06" db="EMBL/GenBank/DDBJ databases">
        <authorList>
            <person name="Kurt Z."/>
        </authorList>
    </citation>
    <scope>NUCLEOTIDE SEQUENCE</scope>
</reference>
<evidence type="ECO:0000313" key="3">
    <source>
        <dbReference type="Proteomes" id="UP001642409"/>
    </source>
</evidence>
<name>A0AA86N6Q1_9EUKA</name>
<gene>
    <name evidence="1" type="ORF">HINF_LOCUS1537</name>
    <name evidence="2" type="ORF">HINF_LOCUS65890</name>
</gene>